<sequence>MGAHDMDETVLGTAAVGGAIGEQDGGASDAEKTVGDEHRFSVAKIPVLGDVLGADDDGIGVAVDLEEVAGKVNGDDASAATHAPEVEAEDIAA</sequence>
<proteinExistence type="predicted"/>
<dbReference type="Proteomes" id="UP000775213">
    <property type="component" value="Unassembled WGS sequence"/>
</dbReference>
<protein>
    <submittedName>
        <fullName evidence="2">Uncharacterized protein</fullName>
    </submittedName>
</protein>
<gene>
    <name evidence="2" type="ORF">IEQ34_003523</name>
</gene>
<organism evidence="2 3">
    <name type="scientific">Dendrobium chrysotoxum</name>
    <name type="common">Orchid</name>
    <dbReference type="NCBI Taxonomy" id="161865"/>
    <lineage>
        <taxon>Eukaryota</taxon>
        <taxon>Viridiplantae</taxon>
        <taxon>Streptophyta</taxon>
        <taxon>Embryophyta</taxon>
        <taxon>Tracheophyta</taxon>
        <taxon>Spermatophyta</taxon>
        <taxon>Magnoliopsida</taxon>
        <taxon>Liliopsida</taxon>
        <taxon>Asparagales</taxon>
        <taxon>Orchidaceae</taxon>
        <taxon>Epidendroideae</taxon>
        <taxon>Malaxideae</taxon>
        <taxon>Dendrobiinae</taxon>
        <taxon>Dendrobium</taxon>
    </lineage>
</organism>
<feature type="region of interest" description="Disordered" evidence="1">
    <location>
        <begin position="74"/>
        <end position="93"/>
    </location>
</feature>
<accession>A0AAV7HJY5</accession>
<evidence type="ECO:0000256" key="1">
    <source>
        <dbReference type="SAM" id="MobiDB-lite"/>
    </source>
</evidence>
<comment type="caution">
    <text evidence="2">The sequence shown here is derived from an EMBL/GenBank/DDBJ whole genome shotgun (WGS) entry which is preliminary data.</text>
</comment>
<evidence type="ECO:0000313" key="3">
    <source>
        <dbReference type="Proteomes" id="UP000775213"/>
    </source>
</evidence>
<reference evidence="2 3" key="1">
    <citation type="journal article" date="2021" name="Hortic Res">
        <title>Chromosome-scale assembly of the Dendrobium chrysotoxum genome enhances the understanding of orchid evolution.</title>
        <authorList>
            <person name="Zhang Y."/>
            <person name="Zhang G.Q."/>
            <person name="Zhang D."/>
            <person name="Liu X.D."/>
            <person name="Xu X.Y."/>
            <person name="Sun W.H."/>
            <person name="Yu X."/>
            <person name="Zhu X."/>
            <person name="Wang Z.W."/>
            <person name="Zhao X."/>
            <person name="Zhong W.Y."/>
            <person name="Chen H."/>
            <person name="Yin W.L."/>
            <person name="Huang T."/>
            <person name="Niu S.C."/>
            <person name="Liu Z.J."/>
        </authorList>
    </citation>
    <scope>NUCLEOTIDE SEQUENCE [LARGE SCALE GENOMIC DNA]</scope>
    <source>
        <strain evidence="2">Lindl</strain>
    </source>
</reference>
<evidence type="ECO:0000313" key="2">
    <source>
        <dbReference type="EMBL" id="KAH0468490.1"/>
    </source>
</evidence>
<name>A0AAV7HJY5_DENCH</name>
<dbReference type="AlphaFoldDB" id="A0AAV7HJY5"/>
<dbReference type="EMBL" id="JAGFBR010000004">
    <property type="protein sequence ID" value="KAH0468490.1"/>
    <property type="molecule type" value="Genomic_DNA"/>
</dbReference>
<keyword evidence="3" id="KW-1185">Reference proteome</keyword>